<evidence type="ECO:0000313" key="4">
    <source>
        <dbReference type="Proteomes" id="UP000240621"/>
    </source>
</evidence>
<dbReference type="Proteomes" id="UP000240621">
    <property type="component" value="Unassembled WGS sequence"/>
</dbReference>
<dbReference type="PANTHER" id="PTHR34703:SF1">
    <property type="entry name" value="ANTIPORTER SUBUNIT MNHG2-RELATED"/>
    <property type="match status" value="1"/>
</dbReference>
<dbReference type="OrthoDB" id="9806575at2"/>
<dbReference type="InterPro" id="IPR005133">
    <property type="entry name" value="PhaG_MnhG_YufB"/>
</dbReference>
<organism evidence="3 4">
    <name type="scientific">Prolixibacter denitrificans</name>
    <dbReference type="NCBI Taxonomy" id="1541063"/>
    <lineage>
        <taxon>Bacteria</taxon>
        <taxon>Pseudomonadati</taxon>
        <taxon>Bacteroidota</taxon>
        <taxon>Bacteroidia</taxon>
        <taxon>Marinilabiliales</taxon>
        <taxon>Prolixibacteraceae</taxon>
        <taxon>Prolixibacter</taxon>
    </lineage>
</organism>
<keyword evidence="5" id="KW-1185">Reference proteome</keyword>
<dbReference type="NCBIfam" id="NF009314">
    <property type="entry name" value="PRK12674.1-2"/>
    <property type="match status" value="1"/>
</dbReference>
<dbReference type="EMBL" id="BLAU01000001">
    <property type="protein sequence ID" value="GET20436.1"/>
    <property type="molecule type" value="Genomic_DNA"/>
</dbReference>
<keyword evidence="1" id="KW-0812">Transmembrane</keyword>
<dbReference type="GO" id="GO:0015385">
    <property type="term" value="F:sodium:proton antiporter activity"/>
    <property type="evidence" value="ECO:0007669"/>
    <property type="project" value="TreeGrafter"/>
</dbReference>
<dbReference type="PANTHER" id="PTHR34703">
    <property type="entry name" value="ANTIPORTER SUBUNIT MNHG2-RELATED"/>
    <property type="match status" value="1"/>
</dbReference>
<dbReference type="Proteomes" id="UP000396862">
    <property type="component" value="Unassembled WGS sequence"/>
</dbReference>
<name>A0A2P8CH19_9BACT</name>
<comment type="caution">
    <text evidence="3">The sequence shown here is derived from an EMBL/GenBank/DDBJ whole genome shotgun (WGS) entry which is preliminary data.</text>
</comment>
<dbReference type="Pfam" id="PF03334">
    <property type="entry name" value="PhaG_MnhG_YufB"/>
    <property type="match status" value="1"/>
</dbReference>
<evidence type="ECO:0000313" key="3">
    <source>
        <dbReference type="EMBL" id="PSK84261.1"/>
    </source>
</evidence>
<keyword evidence="1" id="KW-0472">Membrane</keyword>
<feature type="transmembrane region" description="Helical" evidence="1">
    <location>
        <begin position="6"/>
        <end position="29"/>
    </location>
</feature>
<dbReference type="EMBL" id="PYGC01000002">
    <property type="protein sequence ID" value="PSK84261.1"/>
    <property type="molecule type" value="Genomic_DNA"/>
</dbReference>
<protein>
    <submittedName>
        <fullName evidence="3">Multicomponent Na+:H+ antiporter subunit G</fullName>
    </submittedName>
    <submittedName>
        <fullName evidence="2">Na+/H+ antiporter subunit G</fullName>
    </submittedName>
</protein>
<dbReference type="RefSeq" id="WP_106540871.1">
    <property type="nucleotide sequence ID" value="NZ_BLAU01000001.1"/>
</dbReference>
<proteinExistence type="predicted"/>
<gene>
    <name evidence="2" type="primary">mrpG</name>
    <name evidence="3" type="ORF">CLV93_10245</name>
    <name evidence="2" type="ORF">JCM18694_06820</name>
</gene>
<evidence type="ECO:0000256" key="1">
    <source>
        <dbReference type="SAM" id="Phobius"/>
    </source>
</evidence>
<reference evidence="2 5" key="2">
    <citation type="submission" date="2019-10" db="EMBL/GenBank/DDBJ databases">
        <title>Prolixibacter strains distinguished by the presence of nitrate reductase genes were adept at nitrate-dependent anaerobic corrosion of metallic iron and carbon steel.</title>
        <authorList>
            <person name="Iino T."/>
            <person name="Shono N."/>
            <person name="Ito K."/>
            <person name="Nakamura R."/>
            <person name="Sueoka K."/>
            <person name="Harayama S."/>
            <person name="Ohkuma M."/>
        </authorList>
    </citation>
    <scope>NUCLEOTIDE SEQUENCE [LARGE SCALE GENOMIC DNA]</scope>
    <source>
        <strain evidence="2 5">MIC1-1</strain>
    </source>
</reference>
<keyword evidence="1" id="KW-1133">Transmembrane helix</keyword>
<evidence type="ECO:0000313" key="2">
    <source>
        <dbReference type="EMBL" id="GET20436.1"/>
    </source>
</evidence>
<sequence>MISEWISAVLLVLGAFFMLLAAIGVLRFPDLYIRMHSATKASSFGALLMLVAVSIYFPVAYVITEAVLVILFIFLTAPIASHMIGRIAHLLKVPKWEKTTTDELENRINYDEKNDKNKI</sequence>
<evidence type="ECO:0000313" key="5">
    <source>
        <dbReference type="Proteomes" id="UP000396862"/>
    </source>
</evidence>
<reference evidence="3 4" key="1">
    <citation type="submission" date="2018-03" db="EMBL/GenBank/DDBJ databases">
        <title>Genomic Encyclopedia of Archaeal and Bacterial Type Strains, Phase II (KMG-II): from individual species to whole genera.</title>
        <authorList>
            <person name="Goeker M."/>
        </authorList>
    </citation>
    <scope>NUCLEOTIDE SEQUENCE [LARGE SCALE GENOMIC DNA]</scope>
    <source>
        <strain evidence="3 4">DSM 27267</strain>
    </source>
</reference>
<feature type="transmembrane region" description="Helical" evidence="1">
    <location>
        <begin position="67"/>
        <end position="88"/>
    </location>
</feature>
<feature type="transmembrane region" description="Helical" evidence="1">
    <location>
        <begin position="41"/>
        <end position="61"/>
    </location>
</feature>
<accession>A0A2P8CH19</accession>
<dbReference type="NCBIfam" id="TIGR01300">
    <property type="entry name" value="CPA3_mnhG_phaG"/>
    <property type="match status" value="1"/>
</dbReference>
<dbReference type="AlphaFoldDB" id="A0A2P8CH19"/>